<keyword evidence="11" id="KW-0479">Metal-binding</keyword>
<dbReference type="InterPro" id="IPR036034">
    <property type="entry name" value="PDZ_sf"/>
</dbReference>
<keyword evidence="10 11" id="KW-0472">Membrane</keyword>
<reference evidence="13 14" key="1">
    <citation type="submission" date="2009-07" db="EMBL/GenBank/DDBJ databases">
        <authorList>
            <person name="Madupu R."/>
            <person name="Sebastian Y."/>
            <person name="Durkin A.S."/>
            <person name="Torralba M."/>
            <person name="Methe B."/>
            <person name="Sutton G.G."/>
            <person name="Strausberg R.L."/>
            <person name="Nelson K.E."/>
        </authorList>
    </citation>
    <scope>NUCLEOTIDE SEQUENCE [LARGE SCALE GENOMIC DNA]</scope>
    <source>
        <strain evidence="13 14">RM3268</strain>
    </source>
</reference>
<evidence type="ECO:0000256" key="1">
    <source>
        <dbReference type="ARBA" id="ARBA00001947"/>
    </source>
</evidence>
<dbReference type="InterPro" id="IPR001478">
    <property type="entry name" value="PDZ"/>
</dbReference>
<evidence type="ECO:0000313" key="14">
    <source>
        <dbReference type="Proteomes" id="UP000005709"/>
    </source>
</evidence>
<evidence type="ECO:0000256" key="2">
    <source>
        <dbReference type="ARBA" id="ARBA00004141"/>
    </source>
</evidence>
<evidence type="ECO:0000256" key="11">
    <source>
        <dbReference type="RuleBase" id="RU362031"/>
    </source>
</evidence>
<keyword evidence="9 11" id="KW-0482">Metalloprotease</keyword>
<comment type="similarity">
    <text evidence="3 11">Belongs to the peptidase M50B family.</text>
</comment>
<dbReference type="eggNOG" id="COG0750">
    <property type="taxonomic scope" value="Bacteria"/>
</dbReference>
<keyword evidence="14" id="KW-1185">Reference proteome</keyword>
<evidence type="ECO:0000256" key="9">
    <source>
        <dbReference type="ARBA" id="ARBA00023049"/>
    </source>
</evidence>
<keyword evidence="8 11" id="KW-1133">Transmembrane helix</keyword>
<gene>
    <name evidence="13" type="primary">rseP</name>
    <name evidence="13" type="ORF">CAMGR0001_0739</name>
</gene>
<dbReference type="SUPFAM" id="SSF50156">
    <property type="entry name" value="PDZ domain-like"/>
    <property type="match status" value="1"/>
</dbReference>
<dbReference type="PANTHER" id="PTHR42837:SF2">
    <property type="entry name" value="MEMBRANE METALLOPROTEASE ARASP2, CHLOROPLASTIC-RELATED"/>
    <property type="match status" value="1"/>
</dbReference>
<keyword evidence="7 11" id="KW-0862">Zinc</keyword>
<evidence type="ECO:0000256" key="3">
    <source>
        <dbReference type="ARBA" id="ARBA00007931"/>
    </source>
</evidence>
<evidence type="ECO:0000256" key="8">
    <source>
        <dbReference type="ARBA" id="ARBA00022989"/>
    </source>
</evidence>
<accession>C8PFU7</accession>
<dbReference type="STRING" id="824.CGRAC_1263"/>
<dbReference type="OrthoDB" id="9782003at2"/>
<sequence>MKSIILTLAILAVGFYFYSINFMVTVLAISFLIFFHELGHFLAARALGVGVNVFSVGFGEKVFTKRIGATQYAISAIPLGGYVSLKGQEDLDPAAVSTDPDSYNSKGPIARIIILFAGPFFNLLLAFLIYIALGYIGVEKLAPKVGKISSGSAAASAGLMLNDEILSIDGKQIREWDDISKQVTATPLSLEIMRGGERLSLQLTPKLGEKKTIWRESIRVPLIGISPDYNATVTLYHKGARSLSFAWDQTVEASKLILVGLEKLASGVVSPKEMGGIVAITDITSKAVDYGAAVLLALVALISVNLGLINLFPIPALDGGHIAFNLFELIFRRPVPKRVFVSASYVGMGILALLMIFTVLNDFARILGFYK</sequence>
<feature type="transmembrane region" description="Helical" evidence="11">
    <location>
        <begin position="7"/>
        <end position="35"/>
    </location>
</feature>
<feature type="domain" description="PDZ" evidence="12">
    <location>
        <begin position="134"/>
        <end position="196"/>
    </location>
</feature>
<evidence type="ECO:0000313" key="13">
    <source>
        <dbReference type="EMBL" id="EEV17985.1"/>
    </source>
</evidence>
<dbReference type="Proteomes" id="UP000005709">
    <property type="component" value="Unassembled WGS sequence"/>
</dbReference>
<dbReference type="InterPro" id="IPR004387">
    <property type="entry name" value="Pept_M50_Zn"/>
</dbReference>
<dbReference type="GO" id="GO:0004222">
    <property type="term" value="F:metalloendopeptidase activity"/>
    <property type="evidence" value="ECO:0007669"/>
    <property type="project" value="InterPro"/>
</dbReference>
<feature type="transmembrane region" description="Helical" evidence="11">
    <location>
        <begin position="339"/>
        <end position="360"/>
    </location>
</feature>
<comment type="caution">
    <text evidence="13">The sequence shown here is derived from an EMBL/GenBank/DDBJ whole genome shotgun (WGS) entry which is preliminary data.</text>
</comment>
<dbReference type="Pfam" id="PF02163">
    <property type="entry name" value="Peptidase_M50"/>
    <property type="match status" value="1"/>
</dbReference>
<dbReference type="GO" id="GO:0006508">
    <property type="term" value="P:proteolysis"/>
    <property type="evidence" value="ECO:0007669"/>
    <property type="project" value="UniProtKB-KW"/>
</dbReference>
<dbReference type="PANTHER" id="PTHR42837">
    <property type="entry name" value="REGULATOR OF SIGMA-E PROTEASE RSEP"/>
    <property type="match status" value="1"/>
</dbReference>
<dbReference type="Gene3D" id="2.30.42.10">
    <property type="match status" value="1"/>
</dbReference>
<dbReference type="AlphaFoldDB" id="C8PFU7"/>
<dbReference type="GO" id="GO:0046872">
    <property type="term" value="F:metal ion binding"/>
    <property type="evidence" value="ECO:0007669"/>
    <property type="project" value="UniProtKB-KW"/>
</dbReference>
<evidence type="ECO:0000256" key="7">
    <source>
        <dbReference type="ARBA" id="ARBA00022833"/>
    </source>
</evidence>
<protein>
    <recommendedName>
        <fullName evidence="11">Zinc metalloprotease</fullName>
        <ecNumber evidence="11">3.4.24.-</ecNumber>
    </recommendedName>
</protein>
<keyword evidence="5 11" id="KW-0812">Transmembrane</keyword>
<feature type="transmembrane region" description="Helical" evidence="11">
    <location>
        <begin position="112"/>
        <end position="138"/>
    </location>
</feature>
<dbReference type="EMBL" id="ACYG01000019">
    <property type="protein sequence ID" value="EEV17985.1"/>
    <property type="molecule type" value="Genomic_DNA"/>
</dbReference>
<evidence type="ECO:0000256" key="6">
    <source>
        <dbReference type="ARBA" id="ARBA00022801"/>
    </source>
</evidence>
<comment type="cofactor">
    <cofactor evidence="1 11">
        <name>Zn(2+)</name>
        <dbReference type="ChEBI" id="CHEBI:29105"/>
    </cofactor>
</comment>
<dbReference type="InterPro" id="IPR008915">
    <property type="entry name" value="Peptidase_M50"/>
</dbReference>
<dbReference type="EC" id="3.4.24.-" evidence="11"/>
<dbReference type="SMART" id="SM00228">
    <property type="entry name" value="PDZ"/>
    <property type="match status" value="1"/>
</dbReference>
<feature type="transmembrane region" description="Helical" evidence="11">
    <location>
        <begin position="290"/>
        <end position="312"/>
    </location>
</feature>
<evidence type="ECO:0000259" key="12">
    <source>
        <dbReference type="SMART" id="SM00228"/>
    </source>
</evidence>
<evidence type="ECO:0000256" key="4">
    <source>
        <dbReference type="ARBA" id="ARBA00022670"/>
    </source>
</evidence>
<organism evidence="13 14">
    <name type="scientific">Campylobacter gracilis RM3268</name>
    <dbReference type="NCBI Taxonomy" id="553220"/>
    <lineage>
        <taxon>Bacteria</taxon>
        <taxon>Pseudomonadati</taxon>
        <taxon>Campylobacterota</taxon>
        <taxon>Epsilonproteobacteria</taxon>
        <taxon>Campylobacterales</taxon>
        <taxon>Campylobacteraceae</taxon>
        <taxon>Campylobacter</taxon>
    </lineage>
</organism>
<evidence type="ECO:0000256" key="5">
    <source>
        <dbReference type="ARBA" id="ARBA00022692"/>
    </source>
</evidence>
<dbReference type="CDD" id="cd06163">
    <property type="entry name" value="S2P-M50_PDZ_RseP-like"/>
    <property type="match status" value="1"/>
</dbReference>
<dbReference type="GO" id="GO:0016020">
    <property type="term" value="C:membrane"/>
    <property type="evidence" value="ECO:0007669"/>
    <property type="project" value="UniProtKB-SubCell"/>
</dbReference>
<keyword evidence="6 11" id="KW-0378">Hydrolase</keyword>
<evidence type="ECO:0000256" key="10">
    <source>
        <dbReference type="ARBA" id="ARBA00023136"/>
    </source>
</evidence>
<proteinExistence type="inferred from homology"/>
<comment type="subcellular location">
    <subcellularLocation>
        <location evidence="2">Membrane</location>
        <topology evidence="2">Multi-pass membrane protein</topology>
    </subcellularLocation>
</comment>
<dbReference type="RefSeq" id="WP_005870216.1">
    <property type="nucleotide sequence ID" value="NZ_ACYG01000019.1"/>
</dbReference>
<dbReference type="NCBIfam" id="TIGR00054">
    <property type="entry name" value="RIP metalloprotease RseP"/>
    <property type="match status" value="2"/>
</dbReference>
<name>C8PFU7_9BACT</name>
<keyword evidence="4 13" id="KW-0645">Protease</keyword>